<dbReference type="EMBL" id="CP013652">
    <property type="protein sequence ID" value="ALS20798.1"/>
    <property type="molecule type" value="Genomic_DNA"/>
</dbReference>
<dbReference type="SUPFAM" id="SSF53167">
    <property type="entry name" value="Purine and uridine phosphorylases"/>
    <property type="match status" value="1"/>
</dbReference>
<comment type="similarity">
    <text evidence="1">Belongs to the PNP/UDP phosphorylase family. Futalosine hydrolase subfamily.</text>
</comment>
<dbReference type="GO" id="GO:0008930">
    <property type="term" value="F:methylthioadenosine nucleosidase activity"/>
    <property type="evidence" value="ECO:0007669"/>
    <property type="project" value="TreeGrafter"/>
</dbReference>
<dbReference type="CDD" id="cd17766">
    <property type="entry name" value="futalosine_nucleosidase_MqnB"/>
    <property type="match status" value="1"/>
</dbReference>
<comment type="catalytic activity">
    <reaction evidence="1">
        <text>futalosine + H2O = dehypoxanthine futalosine + hypoxanthine</text>
        <dbReference type="Rhea" id="RHEA:25904"/>
        <dbReference type="ChEBI" id="CHEBI:15377"/>
        <dbReference type="ChEBI" id="CHEBI:17368"/>
        <dbReference type="ChEBI" id="CHEBI:58863"/>
        <dbReference type="ChEBI" id="CHEBI:58864"/>
        <dbReference type="EC" id="3.2.2.26"/>
    </reaction>
</comment>
<comment type="pathway">
    <text evidence="1">Quinol/quinone metabolism; menaquinone biosynthesis.</text>
</comment>
<evidence type="ECO:0000313" key="3">
    <source>
        <dbReference type="EMBL" id="ALS20798.1"/>
    </source>
</evidence>
<comment type="function">
    <text evidence="1">Catalyzes the hydrolysis of futalosine (FL) to dehypoxanthine futalosine (DHFL) and hypoxanthine, a step in the biosynthesis of menaquinone (MK, vitamin K2).</text>
</comment>
<evidence type="ECO:0000313" key="4">
    <source>
        <dbReference type="Proteomes" id="UP000061660"/>
    </source>
</evidence>
<dbReference type="GO" id="GO:0005829">
    <property type="term" value="C:cytosol"/>
    <property type="evidence" value="ECO:0007669"/>
    <property type="project" value="TreeGrafter"/>
</dbReference>
<dbReference type="KEGG" id="pnp:IJ22_04090"/>
<proteinExistence type="inferred from homology"/>
<dbReference type="AlphaFoldDB" id="A0A0U2W2P3"/>
<dbReference type="NCBIfam" id="TIGR03664">
    <property type="entry name" value="fut_nucase"/>
    <property type="match status" value="1"/>
</dbReference>
<gene>
    <name evidence="1" type="primary">mqnB</name>
    <name evidence="3" type="ORF">IJ22_04090</name>
</gene>
<reference evidence="3 4" key="2">
    <citation type="journal article" date="2016" name="Genome Announc.">
        <title>Complete Genome Sequences of Two Interactive Moderate Thermophiles, Paenibacillus napthalenovorans 32O-Y and Paenibacillus sp. 32O-W.</title>
        <authorList>
            <person name="Butler R.R.III."/>
            <person name="Wang J."/>
            <person name="Stark B.C."/>
            <person name="Pombert J.F."/>
        </authorList>
    </citation>
    <scope>NUCLEOTIDE SEQUENCE [LARGE SCALE GENOMIC DNA]</scope>
    <source>
        <strain evidence="3 4">32O-Y</strain>
    </source>
</reference>
<reference evidence="4" key="1">
    <citation type="submission" date="2015-12" db="EMBL/GenBank/DDBJ databases">
        <title>Complete genome sequences of two moderately thermophilic Paenibacillus species.</title>
        <authorList>
            <person name="Butler R.III."/>
            <person name="Wang J."/>
            <person name="Stark B.C."/>
            <person name="Pombert J.-F."/>
        </authorList>
    </citation>
    <scope>NUCLEOTIDE SEQUENCE [LARGE SCALE GENOMIC DNA]</scope>
    <source>
        <strain evidence="4">32O-Y</strain>
    </source>
</reference>
<dbReference type="HAMAP" id="MF_00991">
    <property type="entry name" value="MqnB"/>
    <property type="match status" value="1"/>
</dbReference>
<name>A0A0U2W2P3_9BACL</name>
<protein>
    <recommendedName>
        <fullName evidence="1">Futalosine hydrolase</fullName>
        <shortName evidence="1">FL hydrolase</shortName>
        <ecNumber evidence="1">3.2.2.26</ecNumber>
    </recommendedName>
    <alternativeName>
        <fullName evidence="1">Futalosine nucleosidase</fullName>
    </alternativeName>
    <alternativeName>
        <fullName evidence="1">Menaquinone biosynthetic enzyme MqnB</fullName>
    </alternativeName>
</protein>
<dbReference type="PANTHER" id="PTHR46832:SF2">
    <property type="entry name" value="FUTALOSINE HYDROLASE"/>
    <property type="match status" value="1"/>
</dbReference>
<feature type="domain" description="Nucleoside phosphorylase" evidence="2">
    <location>
        <begin position="39"/>
        <end position="226"/>
    </location>
</feature>
<dbReference type="GO" id="GO:0008782">
    <property type="term" value="F:adenosylhomocysteine nucleosidase activity"/>
    <property type="evidence" value="ECO:0007669"/>
    <property type="project" value="TreeGrafter"/>
</dbReference>
<dbReference type="GO" id="GO:0009116">
    <property type="term" value="P:nucleoside metabolic process"/>
    <property type="evidence" value="ECO:0007669"/>
    <property type="project" value="InterPro"/>
</dbReference>
<dbReference type="Proteomes" id="UP000061660">
    <property type="component" value="Chromosome"/>
</dbReference>
<sequence length="236" mass="24026">MEIYHIEDASLFPNSGPEERRKRILVITAVEAEKDAICRGLKGDGRFDVLAAGVGPIAAAVGTAAVLASAKSDYDLVISAGIGGGFPGRAPIGSLVVAEEMVAADLGAETPEGFVSLDKLGFGTARVHAHGSLVERVTEALRNAGLPVHTGPVLTVSTVTGTAATAAALSARIPGAAAEGMEGYGVAAAAVKFGIPVLEIRAISNPVGPRDRDAWRIGDALNALEAASTILREVQL</sequence>
<dbReference type="PATRIC" id="fig|162209.4.peg.430"/>
<dbReference type="STRING" id="162209.IJ22_04090"/>
<dbReference type="Gene3D" id="3.40.50.1580">
    <property type="entry name" value="Nucleoside phosphorylase domain"/>
    <property type="match status" value="1"/>
</dbReference>
<dbReference type="OrthoDB" id="9788270at2"/>
<evidence type="ECO:0000256" key="1">
    <source>
        <dbReference type="HAMAP-Rule" id="MF_00991"/>
    </source>
</evidence>
<dbReference type="EC" id="3.2.2.26" evidence="1"/>
<organism evidence="3 4">
    <name type="scientific">Paenibacillus naphthalenovorans</name>
    <dbReference type="NCBI Taxonomy" id="162209"/>
    <lineage>
        <taxon>Bacteria</taxon>
        <taxon>Bacillati</taxon>
        <taxon>Bacillota</taxon>
        <taxon>Bacilli</taxon>
        <taxon>Bacillales</taxon>
        <taxon>Paenibacillaceae</taxon>
        <taxon>Paenibacillus</taxon>
    </lineage>
</organism>
<dbReference type="Pfam" id="PF01048">
    <property type="entry name" value="PNP_UDP_1"/>
    <property type="match status" value="1"/>
</dbReference>
<keyword evidence="1" id="KW-0474">Menaquinone biosynthesis</keyword>
<dbReference type="NCBIfam" id="NF006087">
    <property type="entry name" value="PRK08236.1"/>
    <property type="match status" value="1"/>
</dbReference>
<dbReference type="InterPro" id="IPR019963">
    <property type="entry name" value="FL_hydrolase_MqnB"/>
</dbReference>
<keyword evidence="1 3" id="KW-0378">Hydrolase</keyword>
<evidence type="ECO:0000259" key="2">
    <source>
        <dbReference type="Pfam" id="PF01048"/>
    </source>
</evidence>
<keyword evidence="4" id="KW-1185">Reference proteome</keyword>
<dbReference type="InterPro" id="IPR035994">
    <property type="entry name" value="Nucleoside_phosphorylase_sf"/>
</dbReference>
<dbReference type="RefSeq" id="WP_062406878.1">
    <property type="nucleotide sequence ID" value="NZ_BJCS01000002.1"/>
</dbReference>
<dbReference type="InterPro" id="IPR000845">
    <property type="entry name" value="Nucleoside_phosphorylase_d"/>
</dbReference>
<dbReference type="PANTHER" id="PTHR46832">
    <property type="entry name" value="5'-METHYLTHIOADENOSINE/S-ADENOSYLHOMOCYSTEINE NUCLEOSIDASE"/>
    <property type="match status" value="1"/>
</dbReference>
<accession>A0A0U2W2P3</accession>
<dbReference type="GO" id="GO:0019284">
    <property type="term" value="P:L-methionine salvage from S-adenosylmethionine"/>
    <property type="evidence" value="ECO:0007669"/>
    <property type="project" value="TreeGrafter"/>
</dbReference>
<dbReference type="UniPathway" id="UPA00079"/>
<dbReference type="GO" id="GO:0009234">
    <property type="term" value="P:menaquinone biosynthetic process"/>
    <property type="evidence" value="ECO:0007669"/>
    <property type="project" value="UniProtKB-UniRule"/>
</dbReference>